<keyword evidence="2" id="KW-0121">Carboxypeptidase</keyword>
<evidence type="ECO:0000313" key="3">
    <source>
        <dbReference type="Proteomes" id="UP000219452"/>
    </source>
</evidence>
<sequence>MKPLYTCLQFVSLFVGLTTSALSQTTITGSVRDATGKPLPFISIALLNARDSSLITGTISKETGSYTFENIKPGQYKLMVSAVGYAPNRTRAFDITSSPTEIPAISLTELAKTLNAVAVVTSSMFAGHSIRGYSSST</sequence>
<dbReference type="Proteomes" id="UP000219452">
    <property type="component" value="Unassembled WGS sequence"/>
</dbReference>
<dbReference type="GO" id="GO:0004180">
    <property type="term" value="F:carboxypeptidase activity"/>
    <property type="evidence" value="ECO:0007669"/>
    <property type="project" value="UniProtKB-KW"/>
</dbReference>
<evidence type="ECO:0000313" key="2">
    <source>
        <dbReference type="EMBL" id="SOD97454.1"/>
    </source>
</evidence>
<keyword evidence="3" id="KW-1185">Reference proteome</keyword>
<keyword evidence="2" id="KW-0645">Protease</keyword>
<gene>
    <name evidence="2" type="ORF">SAMN06269250_5786</name>
</gene>
<name>A0A286GR66_9BACT</name>
<keyword evidence="1" id="KW-0732">Signal</keyword>
<keyword evidence="2" id="KW-0378">Hydrolase</keyword>
<protein>
    <submittedName>
        <fullName evidence="2">Carboxypeptidase regulatory-like domain-containing protein</fullName>
    </submittedName>
</protein>
<proteinExistence type="predicted"/>
<accession>A0A286GR66</accession>
<feature type="signal peptide" evidence="1">
    <location>
        <begin position="1"/>
        <end position="23"/>
    </location>
</feature>
<dbReference type="SUPFAM" id="SSF49464">
    <property type="entry name" value="Carboxypeptidase regulatory domain-like"/>
    <property type="match status" value="1"/>
</dbReference>
<dbReference type="OrthoDB" id="9812892at2"/>
<organism evidence="2 3">
    <name type="scientific">Spirosoma fluviale</name>
    <dbReference type="NCBI Taxonomy" id="1597977"/>
    <lineage>
        <taxon>Bacteria</taxon>
        <taxon>Pseudomonadati</taxon>
        <taxon>Bacteroidota</taxon>
        <taxon>Cytophagia</taxon>
        <taxon>Cytophagales</taxon>
        <taxon>Cytophagaceae</taxon>
        <taxon>Spirosoma</taxon>
    </lineage>
</organism>
<evidence type="ECO:0000256" key="1">
    <source>
        <dbReference type="SAM" id="SignalP"/>
    </source>
</evidence>
<feature type="chain" id="PRO_5012583588" evidence="1">
    <location>
        <begin position="24"/>
        <end position="137"/>
    </location>
</feature>
<dbReference type="Gene3D" id="2.60.40.1120">
    <property type="entry name" value="Carboxypeptidase-like, regulatory domain"/>
    <property type="match status" value="1"/>
</dbReference>
<dbReference type="InterPro" id="IPR008969">
    <property type="entry name" value="CarboxyPept-like_regulatory"/>
</dbReference>
<reference evidence="3" key="1">
    <citation type="submission" date="2017-09" db="EMBL/GenBank/DDBJ databases">
        <authorList>
            <person name="Varghese N."/>
            <person name="Submissions S."/>
        </authorList>
    </citation>
    <scope>NUCLEOTIDE SEQUENCE [LARGE SCALE GENOMIC DNA]</scope>
    <source>
        <strain evidence="3">DSM 29961</strain>
    </source>
</reference>
<dbReference type="AlphaFoldDB" id="A0A286GR66"/>
<dbReference type="EMBL" id="OCNH01000007">
    <property type="protein sequence ID" value="SOD97454.1"/>
    <property type="molecule type" value="Genomic_DNA"/>
</dbReference>
<dbReference type="Pfam" id="PF13620">
    <property type="entry name" value="CarboxypepD_reg"/>
    <property type="match status" value="1"/>
</dbReference>